<protein>
    <submittedName>
        <fullName evidence="2">Uncharacterized protein</fullName>
    </submittedName>
</protein>
<keyword evidence="3" id="KW-1185">Reference proteome</keyword>
<keyword evidence="1" id="KW-0472">Membrane</keyword>
<reference evidence="2 3" key="1">
    <citation type="journal article" date="2024" name="G3 (Bethesda)">
        <title>Genome assembly of Hibiscus sabdariffa L. provides insights into metabolisms of medicinal natural products.</title>
        <authorList>
            <person name="Kim T."/>
        </authorList>
    </citation>
    <scope>NUCLEOTIDE SEQUENCE [LARGE SCALE GENOMIC DNA]</scope>
    <source>
        <strain evidence="2">TK-2024</strain>
        <tissue evidence="2">Old leaves</tissue>
    </source>
</reference>
<organism evidence="2 3">
    <name type="scientific">Hibiscus sabdariffa</name>
    <name type="common">roselle</name>
    <dbReference type="NCBI Taxonomy" id="183260"/>
    <lineage>
        <taxon>Eukaryota</taxon>
        <taxon>Viridiplantae</taxon>
        <taxon>Streptophyta</taxon>
        <taxon>Embryophyta</taxon>
        <taxon>Tracheophyta</taxon>
        <taxon>Spermatophyta</taxon>
        <taxon>Magnoliopsida</taxon>
        <taxon>eudicotyledons</taxon>
        <taxon>Gunneridae</taxon>
        <taxon>Pentapetalae</taxon>
        <taxon>rosids</taxon>
        <taxon>malvids</taxon>
        <taxon>Malvales</taxon>
        <taxon>Malvaceae</taxon>
        <taxon>Malvoideae</taxon>
        <taxon>Hibiscus</taxon>
    </lineage>
</organism>
<feature type="transmembrane region" description="Helical" evidence="1">
    <location>
        <begin position="96"/>
        <end position="115"/>
    </location>
</feature>
<evidence type="ECO:0000313" key="2">
    <source>
        <dbReference type="EMBL" id="KAK9007867.1"/>
    </source>
</evidence>
<evidence type="ECO:0000313" key="3">
    <source>
        <dbReference type="Proteomes" id="UP001396334"/>
    </source>
</evidence>
<dbReference type="EMBL" id="JBBPBN010000026">
    <property type="protein sequence ID" value="KAK9007867.1"/>
    <property type="molecule type" value="Genomic_DNA"/>
</dbReference>
<evidence type="ECO:0000256" key="1">
    <source>
        <dbReference type="SAM" id="Phobius"/>
    </source>
</evidence>
<gene>
    <name evidence="2" type="ORF">V6N11_074782</name>
</gene>
<proteinExistence type="predicted"/>
<sequence>MLPFSHGALLDLDFLSKEVMLRLITSLPLYLLPQCFLQSALKRREVYNPQQSQSWLYVFSSLVFGNGEHSACRNLNCWCHALSLLHLSHGVQFRPILNILCIVVCSGFVTLPVLLKSAGYNS</sequence>
<dbReference type="Proteomes" id="UP001396334">
    <property type="component" value="Unassembled WGS sequence"/>
</dbReference>
<comment type="caution">
    <text evidence="2">The sequence shown here is derived from an EMBL/GenBank/DDBJ whole genome shotgun (WGS) entry which is preliminary data.</text>
</comment>
<keyword evidence="1" id="KW-0812">Transmembrane</keyword>
<name>A0ABR2R587_9ROSI</name>
<accession>A0ABR2R587</accession>
<keyword evidence="1" id="KW-1133">Transmembrane helix</keyword>